<reference evidence="5 7" key="1">
    <citation type="submission" date="2018-06" db="EMBL/GenBank/DDBJ databases">
        <title>Complete Genome Sequence of the Microcystin-Degrading Bacterium Sphingosinicella microcystinivorans Strain B-9.</title>
        <authorList>
            <person name="Jin H."/>
            <person name="Nishizawa T."/>
            <person name="Guo Y."/>
            <person name="Nishizawa A."/>
            <person name="Park H."/>
            <person name="Kato H."/>
            <person name="Tsuji K."/>
            <person name="Harada K."/>
        </authorList>
    </citation>
    <scope>NUCLEOTIDE SEQUENCE [LARGE SCALE GENOMIC DNA]</scope>
    <source>
        <strain evidence="5 7">B9</strain>
    </source>
</reference>
<feature type="binding site" evidence="4">
    <location>
        <begin position="67"/>
        <end position="71"/>
    </location>
    <ligand>
        <name>D-ribulose 5-phosphate</name>
        <dbReference type="ChEBI" id="CHEBI:58121"/>
    </ligand>
</feature>
<dbReference type="SUPFAM" id="SSF89623">
    <property type="entry name" value="Ribose/Galactose isomerase RpiB/AlsB"/>
    <property type="match status" value="1"/>
</dbReference>
<dbReference type="PANTHER" id="PTHR30345">
    <property type="entry name" value="RIBOSE-5-PHOSPHATE ISOMERASE B"/>
    <property type="match status" value="1"/>
</dbReference>
<feature type="binding site" evidence="4">
    <location>
        <position position="100"/>
    </location>
    <ligand>
        <name>D-ribulose 5-phosphate</name>
        <dbReference type="ChEBI" id="CHEBI:58121"/>
    </ligand>
</feature>
<accession>A0AAD1D829</accession>
<dbReference type="InterPro" id="IPR004785">
    <property type="entry name" value="RpiB"/>
</dbReference>
<dbReference type="KEGG" id="smic:SmB9_22640"/>
<dbReference type="Pfam" id="PF02502">
    <property type="entry name" value="LacAB_rpiB"/>
    <property type="match status" value="1"/>
</dbReference>
<dbReference type="AlphaFoldDB" id="A0AAD1D829"/>
<keyword evidence="2 5" id="KW-0413">Isomerase</keyword>
<dbReference type="Gene3D" id="3.40.1400.10">
    <property type="entry name" value="Sugar-phosphate isomerase, RpiB/LacA/LacB"/>
    <property type="match status" value="1"/>
</dbReference>
<feature type="active site" description="Proton acceptor" evidence="3">
    <location>
        <position position="66"/>
    </location>
</feature>
<dbReference type="EMBL" id="RBWX01000007">
    <property type="protein sequence ID" value="RKS91626.1"/>
    <property type="molecule type" value="Genomic_DNA"/>
</dbReference>
<dbReference type="PANTHER" id="PTHR30345:SF0">
    <property type="entry name" value="DNA DAMAGE-REPAIR_TOLERATION PROTEIN DRT102"/>
    <property type="match status" value="1"/>
</dbReference>
<dbReference type="NCBIfam" id="TIGR01120">
    <property type="entry name" value="rpiB"/>
    <property type="match status" value="1"/>
</dbReference>
<comment type="similarity">
    <text evidence="1">Belongs to the LacAB/RpiB family.</text>
</comment>
<dbReference type="GO" id="GO:0016861">
    <property type="term" value="F:intramolecular oxidoreductase activity, interconverting aldoses and ketoses"/>
    <property type="evidence" value="ECO:0007669"/>
    <property type="project" value="UniProtKB-ARBA"/>
</dbReference>
<evidence type="ECO:0000256" key="2">
    <source>
        <dbReference type="ARBA" id="ARBA00023235"/>
    </source>
</evidence>
<dbReference type="InterPro" id="IPR003500">
    <property type="entry name" value="RpiB_LacA_LacB"/>
</dbReference>
<feature type="active site" description="Proton donor" evidence="3">
    <location>
        <position position="99"/>
    </location>
</feature>
<protein>
    <submittedName>
        <fullName evidence="5">Ribose 5-phosphate isomerase B</fullName>
    </submittedName>
    <submittedName>
        <fullName evidence="6">Ribose-5-phosphate isomerase</fullName>
    </submittedName>
</protein>
<proteinExistence type="inferred from homology"/>
<keyword evidence="8" id="KW-1185">Reference proteome</keyword>
<reference evidence="6 8" key="2">
    <citation type="submission" date="2018-10" db="EMBL/GenBank/DDBJ databases">
        <title>Genomic Encyclopedia of Type Strains, Phase IV (KMG-IV): sequencing the most valuable type-strain genomes for metagenomic binning, comparative biology and taxonomic classification.</title>
        <authorList>
            <person name="Goeker M."/>
        </authorList>
    </citation>
    <scope>NUCLEOTIDE SEQUENCE [LARGE SCALE GENOMIC DNA]</scope>
    <source>
        <strain evidence="6 8">DSM 19791</strain>
    </source>
</reference>
<feature type="binding site" evidence="4">
    <location>
        <position position="133"/>
    </location>
    <ligand>
        <name>D-ribulose 5-phosphate</name>
        <dbReference type="ChEBI" id="CHEBI:58121"/>
    </ligand>
</feature>
<organism evidence="5 7">
    <name type="scientific">Sphingosinicella microcystinivorans</name>
    <dbReference type="NCBI Taxonomy" id="335406"/>
    <lineage>
        <taxon>Bacteria</taxon>
        <taxon>Pseudomonadati</taxon>
        <taxon>Pseudomonadota</taxon>
        <taxon>Alphaproteobacteria</taxon>
        <taxon>Sphingomonadales</taxon>
        <taxon>Sphingosinicellaceae</taxon>
        <taxon>Sphingosinicella</taxon>
    </lineage>
</organism>
<evidence type="ECO:0000256" key="4">
    <source>
        <dbReference type="PIRSR" id="PIRSR005384-2"/>
    </source>
</evidence>
<dbReference type="Proteomes" id="UP000275727">
    <property type="component" value="Chromosome"/>
</dbReference>
<feature type="binding site" evidence="4">
    <location>
        <position position="137"/>
    </location>
    <ligand>
        <name>D-ribulose 5-phosphate</name>
        <dbReference type="ChEBI" id="CHEBI:58121"/>
    </ligand>
</feature>
<sequence length="143" mass="14851">MSVIAIGSDHAGYALKSAVADWLTAAGHDVLDLGAHGTDSVDYPDFGRAVGEAVASGKAEKGVVVCGSGIGISIAANRVKGARAALCMNGLMARLSRQHNDANVLALGERLIGIETARDCLHEFLNTPFEGGRHQKRVDKLSA</sequence>
<evidence type="ECO:0000313" key="5">
    <source>
        <dbReference type="EMBL" id="BBE34606.1"/>
    </source>
</evidence>
<dbReference type="NCBIfam" id="NF004051">
    <property type="entry name" value="PRK05571.1"/>
    <property type="match status" value="1"/>
</dbReference>
<dbReference type="NCBIfam" id="TIGR00689">
    <property type="entry name" value="rpiB_lacA_lacB"/>
    <property type="match status" value="1"/>
</dbReference>
<dbReference type="PIRSF" id="PIRSF005384">
    <property type="entry name" value="RpiB_LacA_B"/>
    <property type="match status" value="1"/>
</dbReference>
<gene>
    <name evidence="5" type="primary">rpiB</name>
    <name evidence="6" type="ORF">DFR51_1192</name>
    <name evidence="5" type="ORF">SmB9_22640</name>
</gene>
<evidence type="ECO:0000313" key="8">
    <source>
        <dbReference type="Proteomes" id="UP000276029"/>
    </source>
</evidence>
<name>A0AAD1D829_SPHMI</name>
<dbReference type="GO" id="GO:0005975">
    <property type="term" value="P:carbohydrate metabolic process"/>
    <property type="evidence" value="ECO:0007669"/>
    <property type="project" value="InterPro"/>
</dbReference>
<evidence type="ECO:0000313" key="6">
    <source>
        <dbReference type="EMBL" id="RKS91626.1"/>
    </source>
</evidence>
<dbReference type="Proteomes" id="UP000276029">
    <property type="component" value="Unassembled WGS sequence"/>
</dbReference>
<dbReference type="InterPro" id="IPR036569">
    <property type="entry name" value="RpiB_LacA_LacB_sf"/>
</dbReference>
<feature type="binding site" evidence="4">
    <location>
        <position position="110"/>
    </location>
    <ligand>
        <name>D-ribulose 5-phosphate</name>
        <dbReference type="ChEBI" id="CHEBI:58121"/>
    </ligand>
</feature>
<feature type="binding site" evidence="4">
    <location>
        <begin position="9"/>
        <end position="10"/>
    </location>
    <ligand>
        <name>D-ribulose 5-phosphate</name>
        <dbReference type="ChEBI" id="CHEBI:58121"/>
    </ligand>
</feature>
<evidence type="ECO:0000313" key="7">
    <source>
        <dbReference type="Proteomes" id="UP000275727"/>
    </source>
</evidence>
<evidence type="ECO:0000256" key="3">
    <source>
        <dbReference type="PIRSR" id="PIRSR005384-1"/>
    </source>
</evidence>
<dbReference type="EMBL" id="AP018711">
    <property type="protein sequence ID" value="BBE34606.1"/>
    <property type="molecule type" value="Genomic_DNA"/>
</dbReference>
<dbReference type="RefSeq" id="WP_121048057.1">
    <property type="nucleotide sequence ID" value="NZ_AP018711.1"/>
</dbReference>
<evidence type="ECO:0000256" key="1">
    <source>
        <dbReference type="ARBA" id="ARBA00008754"/>
    </source>
</evidence>